<dbReference type="Proteomes" id="UP000628448">
    <property type="component" value="Unassembled WGS sequence"/>
</dbReference>
<dbReference type="Pfam" id="PF13432">
    <property type="entry name" value="TPR_16"/>
    <property type="match status" value="1"/>
</dbReference>
<evidence type="ECO:0000256" key="1">
    <source>
        <dbReference type="PROSITE-ProRule" id="PRU00339"/>
    </source>
</evidence>
<keyword evidence="1" id="KW-0802">TPR repeat</keyword>
<evidence type="ECO:0000313" key="3">
    <source>
        <dbReference type="EMBL" id="MBG9376589.1"/>
    </source>
</evidence>
<dbReference type="InterPro" id="IPR019734">
    <property type="entry name" value="TPR_rpt"/>
</dbReference>
<dbReference type="SUPFAM" id="SSF81901">
    <property type="entry name" value="HCP-like"/>
    <property type="match status" value="1"/>
</dbReference>
<evidence type="ECO:0000256" key="2">
    <source>
        <dbReference type="SAM" id="MobiDB-lite"/>
    </source>
</evidence>
<dbReference type="RefSeq" id="WP_196990593.1">
    <property type="nucleotide sequence ID" value="NZ_JADWYR010000001.1"/>
</dbReference>
<name>A0A931GXU0_9BACT</name>
<feature type="region of interest" description="Disordered" evidence="2">
    <location>
        <begin position="540"/>
        <end position="570"/>
    </location>
</feature>
<dbReference type="Pfam" id="PF14559">
    <property type="entry name" value="TPR_19"/>
    <property type="match status" value="1"/>
</dbReference>
<dbReference type="PROSITE" id="PS50005">
    <property type="entry name" value="TPR"/>
    <property type="match status" value="2"/>
</dbReference>
<proteinExistence type="predicted"/>
<dbReference type="AlphaFoldDB" id="A0A931GXU0"/>
<gene>
    <name evidence="3" type="ORF">I5907_10110</name>
</gene>
<protein>
    <submittedName>
        <fullName evidence="3">Tetratricopeptide repeat protein</fullName>
    </submittedName>
</protein>
<sequence length="570" mass="63259">MKKTTLTLFSVVLATAITVAQSLDEGIKFLYYQRNKSAVETLEKVVASNSKDAKSIYWLGQAYINSGDLAKAKALYQKALTDGVNDPYIWVGSGHIELLENGDKNAARQKFDQAITTATPTKGKNKGNPDADILNAVGRANADGSSAQGDPLYAIEKLKQAQTLNTTDPSIDINLGISYLKLGSDKGGEAVEAFMDATRRNPQYAAAFYRIGRIYQSQNNTEYMNEWYGKAIAADPAYAPVYLTYFDYYKERDVNAAKEYLDKFVANADKDCETDYFVADYLYRAGKNQESIAKAKEMESGACKDYPRINIIYAYNYNKLGDQASAQAAIQKYFSIADTNKIAPTDYVIASTILSKDSTQREAAVNYLIKAYNTDTVQKNKIGYIDSISAVYKRAKDHAKRLEWVSKSYALNANPTNRDIYDYGEAAYMAKNYQLADSMFRIYKDKFPDQVYGTMWIYKTAQAADTTFETAVQPALDYISFLKADTVKYKSTLVQVNGALAGYYANTKKDADSAIYYLQQILVYDPTNADATKYIDILQKAKSKSSGSTGSKSDKETADKPKTGNGAGKK</sequence>
<dbReference type="PANTHER" id="PTHR12558:SF13">
    <property type="entry name" value="CELL DIVISION CYCLE PROTEIN 27 HOMOLOG"/>
    <property type="match status" value="1"/>
</dbReference>
<feature type="repeat" description="TPR" evidence="1">
    <location>
        <begin position="53"/>
        <end position="86"/>
    </location>
</feature>
<feature type="repeat" description="TPR" evidence="1">
    <location>
        <begin position="205"/>
        <end position="238"/>
    </location>
</feature>
<dbReference type="InterPro" id="IPR011990">
    <property type="entry name" value="TPR-like_helical_dom_sf"/>
</dbReference>
<dbReference type="PANTHER" id="PTHR12558">
    <property type="entry name" value="CELL DIVISION CYCLE 16,23,27"/>
    <property type="match status" value="1"/>
</dbReference>
<dbReference type="Gene3D" id="1.25.40.10">
    <property type="entry name" value="Tetratricopeptide repeat domain"/>
    <property type="match status" value="3"/>
</dbReference>
<keyword evidence="4" id="KW-1185">Reference proteome</keyword>
<organism evidence="3 4">
    <name type="scientific">Panacibacter microcysteis</name>
    <dbReference type="NCBI Taxonomy" id="2793269"/>
    <lineage>
        <taxon>Bacteria</taxon>
        <taxon>Pseudomonadati</taxon>
        <taxon>Bacteroidota</taxon>
        <taxon>Chitinophagia</taxon>
        <taxon>Chitinophagales</taxon>
        <taxon>Chitinophagaceae</taxon>
        <taxon>Panacibacter</taxon>
    </lineage>
</organism>
<comment type="caution">
    <text evidence="3">The sequence shown here is derived from an EMBL/GenBank/DDBJ whole genome shotgun (WGS) entry which is preliminary data.</text>
</comment>
<evidence type="ECO:0000313" key="4">
    <source>
        <dbReference type="Proteomes" id="UP000628448"/>
    </source>
</evidence>
<reference evidence="3" key="1">
    <citation type="submission" date="2020-11" db="EMBL/GenBank/DDBJ databases">
        <title>Bacterial whole genome sequence for Panacibacter sp. DH6.</title>
        <authorList>
            <person name="Le V."/>
            <person name="Ko S."/>
            <person name="Ahn C.-Y."/>
            <person name="Oh H.-M."/>
        </authorList>
    </citation>
    <scope>NUCLEOTIDE SEQUENCE</scope>
    <source>
        <strain evidence="3">DH6</strain>
    </source>
</reference>
<accession>A0A931GXU0</accession>
<feature type="compositionally biased region" description="Basic and acidic residues" evidence="2">
    <location>
        <begin position="552"/>
        <end position="562"/>
    </location>
</feature>
<dbReference type="EMBL" id="JADWYR010000001">
    <property type="protein sequence ID" value="MBG9376589.1"/>
    <property type="molecule type" value="Genomic_DNA"/>
</dbReference>